<evidence type="ECO:0000313" key="2">
    <source>
        <dbReference type="EMBL" id="XAO37292.1"/>
    </source>
</evidence>
<dbReference type="EMBL" id="PP756680">
    <property type="protein sequence ID" value="XAO37432.1"/>
    <property type="molecule type" value="Genomic_DNA"/>
</dbReference>
<keyword evidence="1" id="KW-1133">Transmembrane helix</keyword>
<keyword evidence="1" id="KW-0812">Transmembrane</keyword>
<reference evidence="2" key="1">
    <citation type="submission" date="2024-05" db="EMBL/GenBank/DDBJ databases">
        <title>Fine-tuning the evolutionary stability and environmental longevity of recombinant transmissible vaccines.</title>
        <authorList>
            <person name="Chan B."/>
            <person name="Nuismer S.L."/>
            <person name="Nichols J."/>
            <person name="Davison A.J."/>
            <person name="Alqirbi H."/>
            <person name="Jarvis M.A."/>
            <person name="Redwood A.J."/>
        </authorList>
    </citation>
    <scope>NUCLEOTIDE SEQUENCE</scope>
    <source>
        <strain evidence="2">K181</strain>
    </source>
</reference>
<evidence type="ECO:0000256" key="1">
    <source>
        <dbReference type="SAM" id="Phobius"/>
    </source>
</evidence>
<keyword evidence="1" id="KW-0472">Membrane</keyword>
<gene>
    <name evidence="2" type="primary">m120</name>
</gene>
<dbReference type="EMBL" id="PP756679">
    <property type="protein sequence ID" value="XAO37292.1"/>
    <property type="molecule type" value="Genomic_DNA"/>
</dbReference>
<proteinExistence type="predicted"/>
<dbReference type="EMBL" id="PP756678">
    <property type="protein sequence ID" value="XAO37152.1"/>
    <property type="molecule type" value="Genomic_DNA"/>
</dbReference>
<feature type="transmembrane region" description="Helical" evidence="1">
    <location>
        <begin position="17"/>
        <end position="41"/>
    </location>
</feature>
<dbReference type="EMBL" id="PP756681">
    <property type="protein sequence ID" value="XAO37572.1"/>
    <property type="molecule type" value="Genomic_DNA"/>
</dbReference>
<protein>
    <submittedName>
        <fullName evidence="2">Protein m120</fullName>
    </submittedName>
</protein>
<organism evidence="2">
    <name type="scientific">Muromegalovirus muridbeta1</name>
    <dbReference type="NCBI Taxonomy" id="3050323"/>
    <lineage>
        <taxon>Viruses</taxon>
        <taxon>Duplodnaviria</taxon>
        <taxon>Heunggongvirae</taxon>
        <taxon>Peploviricota</taxon>
        <taxon>Herviviricetes</taxon>
        <taxon>Herpesvirales</taxon>
        <taxon>Orthoherpesviridae</taxon>
        <taxon>Betaherpesvirinae</taxon>
        <taxon>Muromegalovirus</taxon>
    </lineage>
</organism>
<accession>A0AAU6W7G3</accession>
<sequence length="91" mass="10116">MNDTVTTTTISSGGPDYVISLIAFAGTLIILLAALVFAVAYKWSKRNSLPHKLVDDHRPFHRPSSRVFPSRGHIYPLAVSCQNFHKTPLPR</sequence>
<name>A0AAU6W7G3_9BETA</name>